<evidence type="ECO:0000256" key="2">
    <source>
        <dbReference type="ARBA" id="ARBA00022630"/>
    </source>
</evidence>
<dbReference type="EMBL" id="LAQU01000034">
    <property type="protein sequence ID" value="KKB61714.1"/>
    <property type="molecule type" value="Genomic_DNA"/>
</dbReference>
<dbReference type="PATRIC" id="fig|28092.6.peg.5103"/>
<dbReference type="GO" id="GO:0050661">
    <property type="term" value="F:NADP binding"/>
    <property type="evidence" value="ECO:0007669"/>
    <property type="project" value="InterPro"/>
</dbReference>
<dbReference type="InterPro" id="IPR044152">
    <property type="entry name" value="YqjM-like"/>
</dbReference>
<proteinExistence type="predicted"/>
<dbReference type="InterPro" id="IPR013785">
    <property type="entry name" value="Aldolase_TIM"/>
</dbReference>
<dbReference type="AlphaFoldDB" id="A0A0F5JVR1"/>
<feature type="domain" description="NADH:flavin oxidoreductase/NADH oxidase N-terminal" evidence="6">
    <location>
        <begin position="4"/>
        <end position="341"/>
    </location>
</feature>
<dbReference type="RefSeq" id="WP_024904628.1">
    <property type="nucleotide sequence ID" value="NZ_CADFGU010000009.1"/>
</dbReference>
<comment type="caution">
    <text evidence="7">The sequence shown here is derived from an EMBL/GenBank/DDBJ whole genome shotgun (WGS) entry which is preliminary data.</text>
</comment>
<dbReference type="CDD" id="cd02932">
    <property type="entry name" value="OYE_YqiM_FMN"/>
    <property type="match status" value="1"/>
</dbReference>
<keyword evidence="2" id="KW-0285">Flavoprotein</keyword>
<dbReference type="SUPFAM" id="SSF51395">
    <property type="entry name" value="FMN-linked oxidoreductases"/>
    <property type="match status" value="1"/>
</dbReference>
<sequence length="366" mass="39791">MAGLFDPFSLKSVTLRNRIAIPPMCQYMAEDGVLNDWHAVHLASLARGGAGLVIVEATAVSPEGRITPGCTGLWNDVQAAAFSPIVQKIKAAGAVPGIQIAHAGRKASANKPWEGDDHIPATDPRGWQTIAPSAIPFGAHLPKVPTAMTIDDIARVRADFVAAAKRARDAGFEWLELHFAHGYLGQSFFSRHSNHRDDAYGGNAENRGRFLTETLAAVRDVWPAHLPLTARFGVLEYDGEDEQTLTESIDLIKRWKTEGLDMLSVSVGFSTPTANIPWGPAMLAPIAKRVRTETGLPVSSAWGIDTPRLCDQVLRAEQMDVVMVGRAHLADPHWPYHAAKTLGVDKPSWTLPAPYAHWLERYAPAA</sequence>
<keyword evidence="3" id="KW-0288">FMN</keyword>
<evidence type="ECO:0000256" key="4">
    <source>
        <dbReference type="ARBA" id="ARBA00022857"/>
    </source>
</evidence>
<dbReference type="InterPro" id="IPR001155">
    <property type="entry name" value="OxRdtase_FMN_N"/>
</dbReference>
<dbReference type="PANTHER" id="PTHR43303:SF4">
    <property type="entry name" value="NADPH DEHYDROGENASE C23G7.10C-RELATED"/>
    <property type="match status" value="1"/>
</dbReference>
<organism evidence="7 8">
    <name type="scientific">Robbsia andropogonis</name>
    <dbReference type="NCBI Taxonomy" id="28092"/>
    <lineage>
        <taxon>Bacteria</taxon>
        <taxon>Pseudomonadati</taxon>
        <taxon>Pseudomonadota</taxon>
        <taxon>Betaproteobacteria</taxon>
        <taxon>Burkholderiales</taxon>
        <taxon>Burkholderiaceae</taxon>
        <taxon>Robbsia</taxon>
    </lineage>
</organism>
<accession>A0A0F5JVR1</accession>
<reference evidence="7 8" key="1">
    <citation type="submission" date="2015-03" db="EMBL/GenBank/DDBJ databases">
        <title>Draft Genome Sequence of Burkholderia andropogonis type strain ICMP2807, isolated from Sorghum bicolor.</title>
        <authorList>
            <person name="Lopes-Santos L."/>
            <person name="Castro D.B."/>
            <person name="Ottoboni L.M."/>
            <person name="Park D."/>
            <person name="Weirc B.S."/>
            <person name="Destefano S.A."/>
        </authorList>
    </citation>
    <scope>NUCLEOTIDE SEQUENCE [LARGE SCALE GENOMIC DNA]</scope>
    <source>
        <strain evidence="7 8">ICMP2807</strain>
    </source>
</reference>
<evidence type="ECO:0000313" key="7">
    <source>
        <dbReference type="EMBL" id="KKB61714.1"/>
    </source>
</evidence>
<dbReference type="Pfam" id="PF00724">
    <property type="entry name" value="Oxidored_FMN"/>
    <property type="match status" value="1"/>
</dbReference>
<protein>
    <submittedName>
        <fullName evidence="7">NADH:flavin oxidoreductase</fullName>
    </submittedName>
</protein>
<evidence type="ECO:0000256" key="5">
    <source>
        <dbReference type="ARBA" id="ARBA00023002"/>
    </source>
</evidence>
<keyword evidence="5" id="KW-0560">Oxidoreductase</keyword>
<evidence type="ECO:0000256" key="1">
    <source>
        <dbReference type="ARBA" id="ARBA00001917"/>
    </source>
</evidence>
<dbReference type="OrthoDB" id="8985337at2"/>
<dbReference type="PANTHER" id="PTHR43303">
    <property type="entry name" value="NADPH DEHYDROGENASE C23G7.10C-RELATED"/>
    <property type="match status" value="1"/>
</dbReference>
<gene>
    <name evidence="7" type="ORF">WM40_21685</name>
</gene>
<evidence type="ECO:0000313" key="8">
    <source>
        <dbReference type="Proteomes" id="UP000033618"/>
    </source>
</evidence>
<evidence type="ECO:0000256" key="3">
    <source>
        <dbReference type="ARBA" id="ARBA00022643"/>
    </source>
</evidence>
<dbReference type="GO" id="GO:0010181">
    <property type="term" value="F:FMN binding"/>
    <property type="evidence" value="ECO:0007669"/>
    <property type="project" value="InterPro"/>
</dbReference>
<dbReference type="Proteomes" id="UP000033618">
    <property type="component" value="Unassembled WGS sequence"/>
</dbReference>
<evidence type="ECO:0000259" key="6">
    <source>
        <dbReference type="Pfam" id="PF00724"/>
    </source>
</evidence>
<comment type="cofactor">
    <cofactor evidence="1">
        <name>FMN</name>
        <dbReference type="ChEBI" id="CHEBI:58210"/>
    </cofactor>
</comment>
<dbReference type="Gene3D" id="3.20.20.70">
    <property type="entry name" value="Aldolase class I"/>
    <property type="match status" value="1"/>
</dbReference>
<dbReference type="STRING" id="28092.WM40_21685"/>
<dbReference type="GO" id="GO:0003959">
    <property type="term" value="F:NADPH dehydrogenase activity"/>
    <property type="evidence" value="ECO:0007669"/>
    <property type="project" value="InterPro"/>
</dbReference>
<keyword evidence="8" id="KW-1185">Reference proteome</keyword>
<keyword evidence="4" id="KW-0521">NADP</keyword>
<name>A0A0F5JVR1_9BURK</name>